<feature type="region of interest" description="Disordered" evidence="1">
    <location>
        <begin position="1"/>
        <end position="29"/>
    </location>
</feature>
<evidence type="ECO:0000313" key="2">
    <source>
        <dbReference type="EMBL" id="TEB33613.1"/>
    </source>
</evidence>
<organism evidence="2 3">
    <name type="scientific">Coprinellus micaceus</name>
    <name type="common">Glistening ink-cap mushroom</name>
    <name type="synonym">Coprinus micaceus</name>
    <dbReference type="NCBI Taxonomy" id="71717"/>
    <lineage>
        <taxon>Eukaryota</taxon>
        <taxon>Fungi</taxon>
        <taxon>Dikarya</taxon>
        <taxon>Basidiomycota</taxon>
        <taxon>Agaricomycotina</taxon>
        <taxon>Agaricomycetes</taxon>
        <taxon>Agaricomycetidae</taxon>
        <taxon>Agaricales</taxon>
        <taxon>Agaricineae</taxon>
        <taxon>Psathyrellaceae</taxon>
        <taxon>Coprinellus</taxon>
    </lineage>
</organism>
<protein>
    <submittedName>
        <fullName evidence="2">Uncharacterized protein</fullName>
    </submittedName>
</protein>
<feature type="compositionally biased region" description="Basic and acidic residues" evidence="1">
    <location>
        <begin position="307"/>
        <end position="318"/>
    </location>
</feature>
<dbReference type="AlphaFoldDB" id="A0A4Y7THG1"/>
<feature type="compositionally biased region" description="Basic and acidic residues" evidence="1">
    <location>
        <begin position="172"/>
        <end position="181"/>
    </location>
</feature>
<dbReference type="EMBL" id="QPFP01000012">
    <property type="protein sequence ID" value="TEB33613.1"/>
    <property type="molecule type" value="Genomic_DNA"/>
</dbReference>
<proteinExistence type="predicted"/>
<comment type="caution">
    <text evidence="2">The sequence shown here is derived from an EMBL/GenBank/DDBJ whole genome shotgun (WGS) entry which is preliminary data.</text>
</comment>
<evidence type="ECO:0000256" key="1">
    <source>
        <dbReference type="SAM" id="MobiDB-lite"/>
    </source>
</evidence>
<feature type="region of interest" description="Disordered" evidence="1">
    <location>
        <begin position="257"/>
        <end position="334"/>
    </location>
</feature>
<sequence length="358" mass="39194">MKATGKKGRTHRYQVSDAMGSPKGGKDEEKILAGEKSLRRIDLVQASGDETTDRCMSCPMLLLDDTPIVNIQLTPFFRSLPRSTPTLARASQLPRLPVGQRPVIPTSQIVASGSPASFPVTFQSKESLRDREVHRMKDEVVYLATPLVAGIGQVSFNSIGSASLQSAGSNWGKEKQGRRPQVDLGCGEGDGDLGGDRATMRYAVKPSIPKRGEEMAFLHLEEKEVHCWEEAGTELGVRPSTKCRSKVEHKPLVASPTSPVLSYKRSTSSSPLRGCSLRSARTTEHPSFPPNLDQRLSKTTFGSIGSKDPRGGVCERQRRSARASNEGRYATPRNPEGVQLLVKFGSPSWRRLSVDDRR</sequence>
<keyword evidence="3" id="KW-1185">Reference proteome</keyword>
<reference evidence="2 3" key="1">
    <citation type="journal article" date="2019" name="Nat. Ecol. Evol.">
        <title>Megaphylogeny resolves global patterns of mushroom evolution.</title>
        <authorList>
            <person name="Varga T."/>
            <person name="Krizsan K."/>
            <person name="Foldi C."/>
            <person name="Dima B."/>
            <person name="Sanchez-Garcia M."/>
            <person name="Sanchez-Ramirez S."/>
            <person name="Szollosi G.J."/>
            <person name="Szarkandi J.G."/>
            <person name="Papp V."/>
            <person name="Albert L."/>
            <person name="Andreopoulos W."/>
            <person name="Angelini C."/>
            <person name="Antonin V."/>
            <person name="Barry K.W."/>
            <person name="Bougher N.L."/>
            <person name="Buchanan P."/>
            <person name="Buyck B."/>
            <person name="Bense V."/>
            <person name="Catcheside P."/>
            <person name="Chovatia M."/>
            <person name="Cooper J."/>
            <person name="Damon W."/>
            <person name="Desjardin D."/>
            <person name="Finy P."/>
            <person name="Geml J."/>
            <person name="Haridas S."/>
            <person name="Hughes K."/>
            <person name="Justo A."/>
            <person name="Karasinski D."/>
            <person name="Kautmanova I."/>
            <person name="Kiss B."/>
            <person name="Kocsube S."/>
            <person name="Kotiranta H."/>
            <person name="LaButti K.M."/>
            <person name="Lechner B.E."/>
            <person name="Liimatainen K."/>
            <person name="Lipzen A."/>
            <person name="Lukacs Z."/>
            <person name="Mihaltcheva S."/>
            <person name="Morgado L.N."/>
            <person name="Niskanen T."/>
            <person name="Noordeloos M.E."/>
            <person name="Ohm R.A."/>
            <person name="Ortiz-Santana B."/>
            <person name="Ovrebo C."/>
            <person name="Racz N."/>
            <person name="Riley R."/>
            <person name="Savchenko A."/>
            <person name="Shiryaev A."/>
            <person name="Soop K."/>
            <person name="Spirin V."/>
            <person name="Szebenyi C."/>
            <person name="Tomsovsky M."/>
            <person name="Tulloss R.E."/>
            <person name="Uehling J."/>
            <person name="Grigoriev I.V."/>
            <person name="Vagvolgyi C."/>
            <person name="Papp T."/>
            <person name="Martin F.M."/>
            <person name="Miettinen O."/>
            <person name="Hibbett D.S."/>
            <person name="Nagy L.G."/>
        </authorList>
    </citation>
    <scope>NUCLEOTIDE SEQUENCE [LARGE SCALE GENOMIC DNA]</scope>
    <source>
        <strain evidence="2 3">FP101781</strain>
    </source>
</reference>
<feature type="compositionally biased region" description="Polar residues" evidence="1">
    <location>
        <begin position="257"/>
        <end position="271"/>
    </location>
</feature>
<dbReference type="Proteomes" id="UP000298030">
    <property type="component" value="Unassembled WGS sequence"/>
</dbReference>
<name>A0A4Y7THG1_COPMI</name>
<feature type="compositionally biased region" description="Basic residues" evidence="1">
    <location>
        <begin position="1"/>
        <end position="12"/>
    </location>
</feature>
<accession>A0A4Y7THG1</accession>
<evidence type="ECO:0000313" key="3">
    <source>
        <dbReference type="Proteomes" id="UP000298030"/>
    </source>
</evidence>
<feature type="region of interest" description="Disordered" evidence="1">
    <location>
        <begin position="167"/>
        <end position="197"/>
    </location>
</feature>
<gene>
    <name evidence="2" type="ORF">FA13DRAFT_1773231</name>
</gene>